<protein>
    <submittedName>
        <fullName evidence="1">Uncharacterized protein</fullName>
    </submittedName>
</protein>
<comment type="caution">
    <text evidence="1">The sequence shown here is derived from an EMBL/GenBank/DDBJ whole genome shotgun (WGS) entry which is preliminary data.</text>
</comment>
<keyword evidence="2" id="KW-1185">Reference proteome</keyword>
<reference evidence="1" key="1">
    <citation type="journal article" date="2014" name="Int. J. Syst. Evol. Microbiol.">
        <title>Complete genome sequence of Corynebacterium casei LMG S-19264T (=DSM 44701T), isolated from a smear-ripened cheese.</title>
        <authorList>
            <consortium name="US DOE Joint Genome Institute (JGI-PGF)"/>
            <person name="Walter F."/>
            <person name="Albersmeier A."/>
            <person name="Kalinowski J."/>
            <person name="Ruckert C."/>
        </authorList>
    </citation>
    <scope>NUCLEOTIDE SEQUENCE</scope>
    <source>
        <strain evidence="1">CGMCC 1.16548</strain>
    </source>
</reference>
<accession>A0A8J3GQZ3</accession>
<evidence type="ECO:0000313" key="1">
    <source>
        <dbReference type="EMBL" id="GHF17075.1"/>
    </source>
</evidence>
<name>A0A8J3GQZ3_9MICO</name>
<evidence type="ECO:0000313" key="2">
    <source>
        <dbReference type="Proteomes" id="UP000617531"/>
    </source>
</evidence>
<gene>
    <name evidence="1" type="ORF">GCM10011600_17290</name>
</gene>
<dbReference type="Proteomes" id="UP000617531">
    <property type="component" value="Unassembled WGS sequence"/>
</dbReference>
<dbReference type="Gene3D" id="1.10.10.60">
    <property type="entry name" value="Homeodomain-like"/>
    <property type="match status" value="1"/>
</dbReference>
<sequence>MEVLTETLWNRGPALVGLLERSRRMGVKRVETSPRVVQRQKRLTRRERAEVARRYAAGESMGVLAVVFGCHRSAIRRAVDHEGIERRDWRTRKVDIEKAQERYEAGQTAAQIASEFGVSATAVLNHLRRAGVVLRPRGKVAR</sequence>
<organism evidence="1 2">
    <name type="scientific">Pseudolysinimonas yzui</name>
    <dbReference type="NCBI Taxonomy" id="2708254"/>
    <lineage>
        <taxon>Bacteria</taxon>
        <taxon>Bacillati</taxon>
        <taxon>Actinomycetota</taxon>
        <taxon>Actinomycetes</taxon>
        <taxon>Micrococcales</taxon>
        <taxon>Microbacteriaceae</taxon>
        <taxon>Pseudolysinimonas</taxon>
    </lineage>
</organism>
<reference evidence="1" key="2">
    <citation type="submission" date="2020-09" db="EMBL/GenBank/DDBJ databases">
        <authorList>
            <person name="Sun Q."/>
            <person name="Zhou Y."/>
        </authorList>
    </citation>
    <scope>NUCLEOTIDE SEQUENCE</scope>
    <source>
        <strain evidence="1">CGMCC 1.16548</strain>
    </source>
</reference>
<dbReference type="AlphaFoldDB" id="A0A8J3GQZ3"/>
<proteinExistence type="predicted"/>
<dbReference type="EMBL" id="BNAI01000003">
    <property type="protein sequence ID" value="GHF17075.1"/>
    <property type="molecule type" value="Genomic_DNA"/>
</dbReference>